<organism evidence="1 2">
    <name type="scientific">Parascaris univalens</name>
    <name type="common">Nematode worm</name>
    <dbReference type="NCBI Taxonomy" id="6257"/>
    <lineage>
        <taxon>Eukaryota</taxon>
        <taxon>Metazoa</taxon>
        <taxon>Ecdysozoa</taxon>
        <taxon>Nematoda</taxon>
        <taxon>Chromadorea</taxon>
        <taxon>Rhabditida</taxon>
        <taxon>Spirurina</taxon>
        <taxon>Ascaridomorpha</taxon>
        <taxon>Ascaridoidea</taxon>
        <taxon>Ascarididae</taxon>
        <taxon>Parascaris</taxon>
    </lineage>
</organism>
<name>A0A915A2P6_PARUN</name>
<evidence type="ECO:0000313" key="2">
    <source>
        <dbReference type="WBParaSite" id="PgE246_g002_t01"/>
    </source>
</evidence>
<dbReference type="Proteomes" id="UP000887569">
    <property type="component" value="Unplaced"/>
</dbReference>
<dbReference type="AlphaFoldDB" id="A0A915A2P6"/>
<protein>
    <submittedName>
        <fullName evidence="2">Uncharacterized protein</fullName>
    </submittedName>
</protein>
<evidence type="ECO:0000313" key="1">
    <source>
        <dbReference type="Proteomes" id="UP000887569"/>
    </source>
</evidence>
<keyword evidence="1" id="KW-1185">Reference proteome</keyword>
<dbReference type="WBParaSite" id="PgE246_g002_t01">
    <property type="protein sequence ID" value="PgE246_g002_t01"/>
    <property type="gene ID" value="PgE246_g002"/>
</dbReference>
<proteinExistence type="predicted"/>
<sequence length="122" mass="13307">MEKTPTKVTLKGAQGMGRGAGMRIAMQDLRLPGGRLHFGAQAADHTAKSDVALPMAQMQRRSCVRNLVGEIGVHPLNEAVQNSEWSKLVDEDMDVGEASMKLSSVQLSDSIYEGKKVFDDFM</sequence>
<accession>A0A915A2P6</accession>
<reference evidence="2" key="1">
    <citation type="submission" date="2022-11" db="UniProtKB">
        <authorList>
            <consortium name="WormBaseParasite"/>
        </authorList>
    </citation>
    <scope>IDENTIFICATION</scope>
</reference>